<evidence type="ECO:0000313" key="3">
    <source>
        <dbReference type="EMBL" id="MBY5956761.1"/>
    </source>
</evidence>
<dbReference type="EMBL" id="JAHVHU010000002">
    <property type="protein sequence ID" value="MBY5956761.1"/>
    <property type="molecule type" value="Genomic_DNA"/>
</dbReference>
<dbReference type="InterPro" id="IPR029052">
    <property type="entry name" value="Metallo-depent_PP-like"/>
</dbReference>
<dbReference type="SUPFAM" id="SSF56300">
    <property type="entry name" value="Metallo-dependent phosphatases"/>
    <property type="match status" value="1"/>
</dbReference>
<proteinExistence type="inferred from homology"/>
<organism evidence="3 4">
    <name type="scientific">Membranihabitans marinus</name>
    <dbReference type="NCBI Taxonomy" id="1227546"/>
    <lineage>
        <taxon>Bacteria</taxon>
        <taxon>Pseudomonadati</taxon>
        <taxon>Bacteroidota</taxon>
        <taxon>Saprospiria</taxon>
        <taxon>Saprospirales</taxon>
        <taxon>Saprospiraceae</taxon>
        <taxon>Membranihabitans</taxon>
    </lineage>
</organism>
<comment type="caution">
    <text evidence="3">The sequence shown here is derived from an EMBL/GenBank/DDBJ whole genome shotgun (WGS) entry which is preliminary data.</text>
</comment>
<dbReference type="PANTHER" id="PTHR43143:SF1">
    <property type="entry name" value="SERINE_THREONINE-PROTEIN PHOSPHATASE CPPED1"/>
    <property type="match status" value="1"/>
</dbReference>
<dbReference type="Pfam" id="PF12850">
    <property type="entry name" value="Metallophos_2"/>
    <property type="match status" value="1"/>
</dbReference>
<evidence type="ECO:0000256" key="1">
    <source>
        <dbReference type="ARBA" id="ARBA00008950"/>
    </source>
</evidence>
<comment type="similarity">
    <text evidence="1">Belongs to the metallophosphoesterase superfamily. YfcE family.</text>
</comment>
<dbReference type="Proteomes" id="UP000753961">
    <property type="component" value="Unassembled WGS sequence"/>
</dbReference>
<protein>
    <submittedName>
        <fullName evidence="3">Metallophosphoesterase</fullName>
    </submittedName>
</protein>
<dbReference type="InterPro" id="IPR024654">
    <property type="entry name" value="Calcineurin-like_PHP_lpxH"/>
</dbReference>
<dbReference type="RefSeq" id="WP_222578282.1">
    <property type="nucleotide sequence ID" value="NZ_JAHVHU010000002.1"/>
</dbReference>
<dbReference type="InterPro" id="IPR051918">
    <property type="entry name" value="STPP_CPPED1"/>
</dbReference>
<evidence type="ECO:0000259" key="2">
    <source>
        <dbReference type="Pfam" id="PF12850"/>
    </source>
</evidence>
<feature type="domain" description="Calcineurin-like phosphoesterase" evidence="2">
    <location>
        <begin position="32"/>
        <end position="232"/>
    </location>
</feature>
<name>A0A953HUK5_9BACT</name>
<dbReference type="Gene3D" id="3.60.21.10">
    <property type="match status" value="1"/>
</dbReference>
<dbReference type="AlphaFoldDB" id="A0A953HUK5"/>
<evidence type="ECO:0000313" key="4">
    <source>
        <dbReference type="Proteomes" id="UP000753961"/>
    </source>
</evidence>
<reference evidence="3" key="1">
    <citation type="submission" date="2021-06" db="EMBL/GenBank/DDBJ databases">
        <title>44 bacteria genomes isolated from Dapeng, Shenzhen.</title>
        <authorList>
            <person name="Zheng W."/>
            <person name="Yu S."/>
            <person name="Huang Y."/>
        </authorList>
    </citation>
    <scope>NUCLEOTIDE SEQUENCE</scope>
    <source>
        <strain evidence="3">DP5N28-2</strain>
    </source>
</reference>
<sequence>MNRSEFIKTASLSAGALLFTPMTKTSKKHVVRFGVIADLHQDIMHDGEARLQAFIDDMQIRKPDFILQLGDFCIPKPENQSLMSIWDQWSGPNYHVIGNHDTDGGYKREETVKFWNAKGKYYSYDHQGFHFVVLDGNEHNPAPSRPKGYARFISKKQLDWLSKDLDKTNKPTVVFCHQGLDNDAGGLENGSQVRYALEQANHRSDAQKVILVLTGHHHQDYYNHINDIHYVQINSASYQWLGSDYQHIRYSEAVNKSHPNIKKTVPYRDPLWAFIEIDSRGKIEISGRHSEFVGPSPEKLGVDMSRYIYPIVPRISDRTLHI</sequence>
<gene>
    <name evidence="3" type="ORF">KUV50_01345</name>
</gene>
<accession>A0A953HUK5</accession>
<dbReference type="PANTHER" id="PTHR43143">
    <property type="entry name" value="METALLOPHOSPHOESTERASE, CALCINEURIN SUPERFAMILY"/>
    <property type="match status" value="1"/>
</dbReference>
<keyword evidence="4" id="KW-1185">Reference proteome</keyword>